<proteinExistence type="predicted"/>
<accession>A0A2H1VU45</accession>
<organism evidence="1">
    <name type="scientific">Spodoptera frugiperda</name>
    <name type="common">Fall armyworm</name>
    <dbReference type="NCBI Taxonomy" id="7108"/>
    <lineage>
        <taxon>Eukaryota</taxon>
        <taxon>Metazoa</taxon>
        <taxon>Ecdysozoa</taxon>
        <taxon>Arthropoda</taxon>
        <taxon>Hexapoda</taxon>
        <taxon>Insecta</taxon>
        <taxon>Pterygota</taxon>
        <taxon>Neoptera</taxon>
        <taxon>Endopterygota</taxon>
        <taxon>Lepidoptera</taxon>
        <taxon>Glossata</taxon>
        <taxon>Ditrysia</taxon>
        <taxon>Noctuoidea</taxon>
        <taxon>Noctuidae</taxon>
        <taxon>Amphipyrinae</taxon>
        <taxon>Spodoptera</taxon>
    </lineage>
</organism>
<reference evidence="1" key="1">
    <citation type="submission" date="2016-07" db="EMBL/GenBank/DDBJ databases">
        <authorList>
            <person name="Bretaudeau A."/>
        </authorList>
    </citation>
    <scope>NUCLEOTIDE SEQUENCE</scope>
    <source>
        <strain evidence="1">Rice</strain>
        <tissue evidence="1">Whole body</tissue>
    </source>
</reference>
<sequence>MALATVPKYRKLTKFNKHGKYPVISSNYSVSDHFSLKTHTCLVPCSTISIDITSPISTYVGSLGSVTYSCCFIINSSCSNVTPFIPEGGVSLLPYTGHSTRLLLLLLRFFSKNAKKLSNPLPDPGIESERRCPAVALANIISFKLIVSCETRNRDPLHQNTQFNLYGYQHYKIFNWSRN</sequence>
<dbReference type="AlphaFoldDB" id="A0A2H1VU45"/>
<gene>
    <name evidence="1" type="ORF">SFRICE_023666</name>
</gene>
<name>A0A2H1VU45_SPOFR</name>
<evidence type="ECO:0000313" key="1">
    <source>
        <dbReference type="EMBL" id="SOQ44308.1"/>
    </source>
</evidence>
<dbReference type="EMBL" id="ODYU01004438">
    <property type="protein sequence ID" value="SOQ44308.1"/>
    <property type="molecule type" value="Genomic_DNA"/>
</dbReference>
<protein>
    <submittedName>
        <fullName evidence="1">SFRICE_023666</fullName>
    </submittedName>
</protein>